<dbReference type="AlphaFoldDB" id="A0A2U2RJK8"/>
<dbReference type="OrthoDB" id="3636008at2"/>
<dbReference type="InterPro" id="IPR005119">
    <property type="entry name" value="LysR_subst-bd"/>
</dbReference>
<evidence type="ECO:0000256" key="1">
    <source>
        <dbReference type="ARBA" id="ARBA00009437"/>
    </source>
</evidence>
<dbReference type="GO" id="GO:0003677">
    <property type="term" value="F:DNA binding"/>
    <property type="evidence" value="ECO:0007669"/>
    <property type="project" value="UniProtKB-KW"/>
</dbReference>
<dbReference type="Pfam" id="PF03466">
    <property type="entry name" value="LysR_substrate"/>
    <property type="match status" value="1"/>
</dbReference>
<evidence type="ECO:0000256" key="2">
    <source>
        <dbReference type="ARBA" id="ARBA00023015"/>
    </source>
</evidence>
<dbReference type="EMBL" id="QFKX01000003">
    <property type="protein sequence ID" value="PWH05975.1"/>
    <property type="molecule type" value="Genomic_DNA"/>
</dbReference>
<dbReference type="GO" id="GO:0003700">
    <property type="term" value="F:DNA-binding transcription factor activity"/>
    <property type="evidence" value="ECO:0007669"/>
    <property type="project" value="InterPro"/>
</dbReference>
<dbReference type="Pfam" id="PF00126">
    <property type="entry name" value="HTH_1"/>
    <property type="match status" value="1"/>
</dbReference>
<name>A0A2U2RJK8_9MICO</name>
<dbReference type="SUPFAM" id="SSF46785">
    <property type="entry name" value="Winged helix' DNA-binding domain"/>
    <property type="match status" value="1"/>
</dbReference>
<reference evidence="6 7" key="1">
    <citation type="submission" date="2018-05" db="EMBL/GenBank/DDBJ databases">
        <title>Brachybacterium sp. M1HQ-2T, whole genome shotgun sequence.</title>
        <authorList>
            <person name="Tuo L."/>
        </authorList>
    </citation>
    <scope>NUCLEOTIDE SEQUENCE [LARGE SCALE GENOMIC DNA]</scope>
    <source>
        <strain evidence="6 7">M1HQ-2</strain>
    </source>
</reference>
<proteinExistence type="inferred from homology"/>
<dbReference type="InterPro" id="IPR036390">
    <property type="entry name" value="WH_DNA-bd_sf"/>
</dbReference>
<comment type="similarity">
    <text evidence="1">Belongs to the LysR transcriptional regulatory family.</text>
</comment>
<dbReference type="Gene3D" id="1.10.10.10">
    <property type="entry name" value="Winged helix-like DNA-binding domain superfamily/Winged helix DNA-binding domain"/>
    <property type="match status" value="1"/>
</dbReference>
<gene>
    <name evidence="6" type="ORF">DEO23_09125</name>
</gene>
<comment type="caution">
    <text evidence="6">The sequence shown here is derived from an EMBL/GenBank/DDBJ whole genome shotgun (WGS) entry which is preliminary data.</text>
</comment>
<evidence type="ECO:0000313" key="6">
    <source>
        <dbReference type="EMBL" id="PWH05975.1"/>
    </source>
</evidence>
<evidence type="ECO:0000313" key="7">
    <source>
        <dbReference type="Proteomes" id="UP000245590"/>
    </source>
</evidence>
<dbReference type="FunFam" id="1.10.10.10:FF:000001">
    <property type="entry name" value="LysR family transcriptional regulator"/>
    <property type="match status" value="1"/>
</dbReference>
<keyword evidence="7" id="KW-1185">Reference proteome</keyword>
<dbReference type="GO" id="GO:0032993">
    <property type="term" value="C:protein-DNA complex"/>
    <property type="evidence" value="ECO:0007669"/>
    <property type="project" value="TreeGrafter"/>
</dbReference>
<evidence type="ECO:0000259" key="5">
    <source>
        <dbReference type="PROSITE" id="PS50931"/>
    </source>
</evidence>
<sequence length="313" mass="34347">MSWRKRRNSMSAMNGTDTRTVLRSLPTFCAVAETGQVRLAAAELGEQQSVVSRTLARLQKALGVVLFERRGRGIALTEAGRRFLPYAQESMRQLDAGLGELEHHGSVGPDTLRLAFQSLLGQRLVPSLISRFRATFPDVRFELTQGSRRRGLQLLEDGAVDLALLSSPPRMPRTTTIEISGEPLVALVRTGHPLVREEPVPLHRLADEELILLTPEFDVHQLVTDMFASVGRTPRLGLSAEDYYTVRGLVEAGLGVSVMPPMPTIRDQVRELRIDSPMARRTIGAVVHEDASRPALAEFVRMLEASGAEGAAG</sequence>
<evidence type="ECO:0000256" key="4">
    <source>
        <dbReference type="ARBA" id="ARBA00023163"/>
    </source>
</evidence>
<dbReference type="PANTHER" id="PTHR30346:SF28">
    <property type="entry name" value="HTH-TYPE TRANSCRIPTIONAL REGULATOR CYNR"/>
    <property type="match status" value="1"/>
</dbReference>
<accession>A0A2U2RJK8</accession>
<evidence type="ECO:0000256" key="3">
    <source>
        <dbReference type="ARBA" id="ARBA00023125"/>
    </source>
</evidence>
<organism evidence="6 7">
    <name type="scientific">Brachybacterium endophyticum</name>
    <dbReference type="NCBI Taxonomy" id="2182385"/>
    <lineage>
        <taxon>Bacteria</taxon>
        <taxon>Bacillati</taxon>
        <taxon>Actinomycetota</taxon>
        <taxon>Actinomycetes</taxon>
        <taxon>Micrococcales</taxon>
        <taxon>Dermabacteraceae</taxon>
        <taxon>Brachybacterium</taxon>
    </lineage>
</organism>
<protein>
    <recommendedName>
        <fullName evidence="5">HTH lysR-type domain-containing protein</fullName>
    </recommendedName>
</protein>
<dbReference type="PANTHER" id="PTHR30346">
    <property type="entry name" value="TRANSCRIPTIONAL DUAL REGULATOR HCAR-RELATED"/>
    <property type="match status" value="1"/>
</dbReference>
<dbReference type="Proteomes" id="UP000245590">
    <property type="component" value="Unassembled WGS sequence"/>
</dbReference>
<dbReference type="Gene3D" id="3.40.190.290">
    <property type="match status" value="1"/>
</dbReference>
<dbReference type="PROSITE" id="PS50931">
    <property type="entry name" value="HTH_LYSR"/>
    <property type="match status" value="1"/>
</dbReference>
<keyword evidence="3" id="KW-0238">DNA-binding</keyword>
<feature type="domain" description="HTH lysR-type" evidence="5">
    <location>
        <begin position="20"/>
        <end position="77"/>
    </location>
</feature>
<keyword evidence="2" id="KW-0805">Transcription regulation</keyword>
<keyword evidence="4" id="KW-0804">Transcription</keyword>
<dbReference type="InterPro" id="IPR036388">
    <property type="entry name" value="WH-like_DNA-bd_sf"/>
</dbReference>
<dbReference type="InterPro" id="IPR000847">
    <property type="entry name" value="LysR_HTH_N"/>
</dbReference>
<dbReference type="SUPFAM" id="SSF53850">
    <property type="entry name" value="Periplasmic binding protein-like II"/>
    <property type="match status" value="1"/>
</dbReference>